<evidence type="ECO:0000313" key="2">
    <source>
        <dbReference type="EMBL" id="KAF6407202.1"/>
    </source>
</evidence>
<name>A0A7J8C8R8_MOLMO</name>
<comment type="caution">
    <text evidence="2">The sequence shown here is derived from an EMBL/GenBank/DDBJ whole genome shotgun (WGS) entry which is preliminary data.</text>
</comment>
<sequence>MLTPSVPTCAPHALPPTKASPGERKVKSLDRYKPFPANDEVVQMCSLRVPAAAAQQGVEELAVSIQHCTGLLAAPLSGSHLKAPSYASVLLPSQHRQASGHRWRCLPGTSTPGCVGASRHLLGLIPRLMSHREEHDLSGE</sequence>
<dbReference type="EMBL" id="JACASF010000021">
    <property type="protein sequence ID" value="KAF6407202.1"/>
    <property type="molecule type" value="Genomic_DNA"/>
</dbReference>
<gene>
    <name evidence="2" type="ORF">HJG59_009883</name>
</gene>
<protein>
    <submittedName>
        <fullName evidence="2">Uncharacterized protein</fullName>
    </submittedName>
</protein>
<dbReference type="InParanoid" id="A0A7J8C8R8"/>
<reference evidence="2 3" key="1">
    <citation type="journal article" date="2020" name="Nature">
        <title>Six reference-quality genomes reveal evolution of bat adaptations.</title>
        <authorList>
            <person name="Jebb D."/>
            <person name="Huang Z."/>
            <person name="Pippel M."/>
            <person name="Hughes G.M."/>
            <person name="Lavrichenko K."/>
            <person name="Devanna P."/>
            <person name="Winkler S."/>
            <person name="Jermiin L.S."/>
            <person name="Skirmuntt E.C."/>
            <person name="Katzourakis A."/>
            <person name="Burkitt-Gray L."/>
            <person name="Ray D.A."/>
            <person name="Sullivan K.A.M."/>
            <person name="Roscito J.G."/>
            <person name="Kirilenko B.M."/>
            <person name="Davalos L.M."/>
            <person name="Corthals A.P."/>
            <person name="Power M.L."/>
            <person name="Jones G."/>
            <person name="Ransome R.D."/>
            <person name="Dechmann D.K.N."/>
            <person name="Locatelli A.G."/>
            <person name="Puechmaille S.J."/>
            <person name="Fedrigo O."/>
            <person name="Jarvis E.D."/>
            <person name="Hiller M."/>
            <person name="Vernes S.C."/>
            <person name="Myers E.W."/>
            <person name="Teeling E.C."/>
        </authorList>
    </citation>
    <scope>NUCLEOTIDE SEQUENCE [LARGE SCALE GENOMIC DNA]</scope>
    <source>
        <strain evidence="2">MMolMol1</strain>
        <tissue evidence="2">Muscle</tissue>
    </source>
</reference>
<dbReference type="AlphaFoldDB" id="A0A7J8C8R8"/>
<keyword evidence="3" id="KW-1185">Reference proteome</keyword>
<evidence type="ECO:0000313" key="3">
    <source>
        <dbReference type="Proteomes" id="UP000550707"/>
    </source>
</evidence>
<organism evidence="2 3">
    <name type="scientific">Molossus molossus</name>
    <name type="common">Pallas' mastiff bat</name>
    <name type="synonym">Vespertilio molossus</name>
    <dbReference type="NCBI Taxonomy" id="27622"/>
    <lineage>
        <taxon>Eukaryota</taxon>
        <taxon>Metazoa</taxon>
        <taxon>Chordata</taxon>
        <taxon>Craniata</taxon>
        <taxon>Vertebrata</taxon>
        <taxon>Euteleostomi</taxon>
        <taxon>Mammalia</taxon>
        <taxon>Eutheria</taxon>
        <taxon>Laurasiatheria</taxon>
        <taxon>Chiroptera</taxon>
        <taxon>Yangochiroptera</taxon>
        <taxon>Molossidae</taxon>
        <taxon>Molossus</taxon>
    </lineage>
</organism>
<accession>A0A7J8C8R8</accession>
<proteinExistence type="predicted"/>
<evidence type="ECO:0000256" key="1">
    <source>
        <dbReference type="SAM" id="MobiDB-lite"/>
    </source>
</evidence>
<dbReference type="Proteomes" id="UP000550707">
    <property type="component" value="Unassembled WGS sequence"/>
</dbReference>
<feature type="region of interest" description="Disordered" evidence="1">
    <location>
        <begin position="1"/>
        <end position="26"/>
    </location>
</feature>